<dbReference type="Proteomes" id="UP000483820">
    <property type="component" value="Chromosome II"/>
</dbReference>
<dbReference type="GeneID" id="9803770"/>
<protein>
    <submittedName>
        <fullName evidence="1">Uncharacterized protein</fullName>
    </submittedName>
</protein>
<accession>A0A6A5HJC3</accession>
<sequence length="235" mass="26144">MAKTIKIRMMDNTIELDLPCNILTQSTIKSQFLLDRDAIVSMSYESNGSKYGCLMNESGTAFILPDGWPDIDFFVESNKTPSRPCSSWSFEAAPAPPKKRKIEPEYQEMPVDGDLAATIGRYALYYNLDKDNYKRSAIPLTPRLAATFRHGENKSFEIGDQLVIRSWSDKTLEVTTRVAKIIEELDTIILESLGSDLCDKDLISNSVLPRKGMQYLMDRAAQATVVGAAGTNAAN</sequence>
<proteinExistence type="predicted"/>
<reference evidence="1 2" key="1">
    <citation type="submission" date="2019-12" db="EMBL/GenBank/DDBJ databases">
        <title>Chromosome-level assembly of the Caenorhabditis remanei genome.</title>
        <authorList>
            <person name="Teterina A.A."/>
            <person name="Willis J.H."/>
            <person name="Phillips P.C."/>
        </authorList>
    </citation>
    <scope>NUCLEOTIDE SEQUENCE [LARGE SCALE GENOMIC DNA]</scope>
    <source>
        <strain evidence="1 2">PX506</strain>
        <tissue evidence="1">Whole organism</tissue>
    </source>
</reference>
<dbReference type="KEGG" id="crq:GCK72_007928"/>
<dbReference type="AlphaFoldDB" id="A0A6A5HJC3"/>
<dbReference type="EMBL" id="WUAV01000002">
    <property type="protein sequence ID" value="KAF1767968.1"/>
    <property type="molecule type" value="Genomic_DNA"/>
</dbReference>
<dbReference type="CTD" id="9803770"/>
<evidence type="ECO:0000313" key="2">
    <source>
        <dbReference type="Proteomes" id="UP000483820"/>
    </source>
</evidence>
<comment type="caution">
    <text evidence="1">The sequence shown here is derived from an EMBL/GenBank/DDBJ whole genome shotgun (WGS) entry which is preliminary data.</text>
</comment>
<organism evidence="1 2">
    <name type="scientific">Caenorhabditis remanei</name>
    <name type="common">Caenorhabditis vulgaris</name>
    <dbReference type="NCBI Taxonomy" id="31234"/>
    <lineage>
        <taxon>Eukaryota</taxon>
        <taxon>Metazoa</taxon>
        <taxon>Ecdysozoa</taxon>
        <taxon>Nematoda</taxon>
        <taxon>Chromadorea</taxon>
        <taxon>Rhabditida</taxon>
        <taxon>Rhabditina</taxon>
        <taxon>Rhabditomorpha</taxon>
        <taxon>Rhabditoidea</taxon>
        <taxon>Rhabditidae</taxon>
        <taxon>Peloderinae</taxon>
        <taxon>Caenorhabditis</taxon>
    </lineage>
</organism>
<evidence type="ECO:0000313" key="1">
    <source>
        <dbReference type="EMBL" id="KAF1767968.1"/>
    </source>
</evidence>
<dbReference type="RefSeq" id="XP_053590735.1">
    <property type="nucleotide sequence ID" value="XM_053726541.1"/>
</dbReference>
<gene>
    <name evidence="1" type="ORF">GCK72_007928</name>
</gene>
<name>A0A6A5HJC3_CAERE</name>